<protein>
    <submittedName>
        <fullName evidence="2">Nuclear transport factor 2 family protein</fullName>
    </submittedName>
</protein>
<sequence length="152" mass="16155">MPDAEQAIERLVNIYFQGVDTKDEALYRTIWADDAVFTMFADPDGTGGVTHVGIDACAATVRGAFGFAASVHAKGNFVANVASGLTATASTLAVANVVLPATATEPSKVLVRGIHYRDEFVRTADGWKISKRIHAPLWQFDQLAVPVGLPPA</sequence>
<dbReference type="InterPro" id="IPR032710">
    <property type="entry name" value="NTF2-like_dom_sf"/>
</dbReference>
<evidence type="ECO:0000313" key="2">
    <source>
        <dbReference type="EMBL" id="TWP50462.1"/>
    </source>
</evidence>
<dbReference type="RefSeq" id="WP_146353624.1">
    <property type="nucleotide sequence ID" value="NZ_VOBR01000012.1"/>
</dbReference>
<dbReference type="OrthoDB" id="7605094at2"/>
<evidence type="ECO:0000313" key="3">
    <source>
        <dbReference type="Proteomes" id="UP000316639"/>
    </source>
</evidence>
<name>A0A563ES91_9PSEU</name>
<reference evidence="2 3" key="1">
    <citation type="submission" date="2019-07" db="EMBL/GenBank/DDBJ databases">
        <title>Lentzea xizangensis sp. nov., isolated from Qinghai-Tibetan Plateau Soils.</title>
        <authorList>
            <person name="Huang J."/>
        </authorList>
    </citation>
    <scope>NUCLEOTIDE SEQUENCE [LARGE SCALE GENOMIC DNA]</scope>
    <source>
        <strain evidence="2 3">FXJ1.1311</strain>
    </source>
</reference>
<dbReference type="AlphaFoldDB" id="A0A563ES91"/>
<dbReference type="EMBL" id="VOBR01000012">
    <property type="protein sequence ID" value="TWP50462.1"/>
    <property type="molecule type" value="Genomic_DNA"/>
</dbReference>
<keyword evidence="3" id="KW-1185">Reference proteome</keyword>
<dbReference type="Gene3D" id="3.10.450.50">
    <property type="match status" value="1"/>
</dbReference>
<evidence type="ECO:0000259" key="1">
    <source>
        <dbReference type="Pfam" id="PF13577"/>
    </source>
</evidence>
<dbReference type="SUPFAM" id="SSF54427">
    <property type="entry name" value="NTF2-like"/>
    <property type="match status" value="1"/>
</dbReference>
<dbReference type="InterPro" id="IPR037401">
    <property type="entry name" value="SnoaL-like"/>
</dbReference>
<accession>A0A563ES91</accession>
<feature type="domain" description="SnoaL-like" evidence="1">
    <location>
        <begin position="4"/>
        <end position="132"/>
    </location>
</feature>
<dbReference type="CDD" id="cd00531">
    <property type="entry name" value="NTF2_like"/>
    <property type="match status" value="1"/>
</dbReference>
<gene>
    <name evidence="2" type="ORF">FKR81_20000</name>
</gene>
<dbReference type="Proteomes" id="UP000316639">
    <property type="component" value="Unassembled WGS sequence"/>
</dbReference>
<dbReference type="Pfam" id="PF13577">
    <property type="entry name" value="SnoaL_4"/>
    <property type="match status" value="1"/>
</dbReference>
<organism evidence="2 3">
    <name type="scientific">Lentzea tibetensis</name>
    <dbReference type="NCBI Taxonomy" id="2591470"/>
    <lineage>
        <taxon>Bacteria</taxon>
        <taxon>Bacillati</taxon>
        <taxon>Actinomycetota</taxon>
        <taxon>Actinomycetes</taxon>
        <taxon>Pseudonocardiales</taxon>
        <taxon>Pseudonocardiaceae</taxon>
        <taxon>Lentzea</taxon>
    </lineage>
</organism>
<proteinExistence type="predicted"/>
<comment type="caution">
    <text evidence="2">The sequence shown here is derived from an EMBL/GenBank/DDBJ whole genome shotgun (WGS) entry which is preliminary data.</text>
</comment>